<dbReference type="Gene3D" id="3.90.850.10">
    <property type="entry name" value="Fumarylacetoacetase-like, C-terminal domain"/>
    <property type="match status" value="1"/>
</dbReference>
<proteinExistence type="inferred from homology"/>
<reference evidence="4" key="2">
    <citation type="journal article" date="2018" name="Syst. Appl. Microbiol.">
        <title>A new symbiotic nanoarchaeote (Candidatus Nanoclepta minutus) and its host (Zestosphaera tikiterensis gen. nov., sp. nov.) from a New Zealand hot spring.</title>
        <authorList>
            <person name="St John E."/>
            <person name="Liu Y."/>
            <person name="Podar M."/>
            <person name="Stott M.B."/>
            <person name="Meneghin J."/>
            <person name="Chen Z."/>
            <person name="Lagutin K."/>
            <person name="Mitchell K."/>
            <person name="Reysenbach A.L."/>
        </authorList>
    </citation>
    <scope>NUCLEOTIDE SEQUENCE [LARGE SCALE GENOMIC DNA]</scope>
    <source>
        <strain evidence="4">NZ3</strain>
    </source>
</reference>
<evidence type="ECO:0000256" key="2">
    <source>
        <dbReference type="ARBA" id="ARBA00022723"/>
    </source>
</evidence>
<comment type="caution">
    <text evidence="4">The sequence shown here is derived from an EMBL/GenBank/DDBJ whole genome shotgun (WGS) entry which is preliminary data.</text>
</comment>
<dbReference type="Proteomes" id="UP000244093">
    <property type="component" value="Unassembled WGS sequence"/>
</dbReference>
<comment type="similarity">
    <text evidence="1">Belongs to the FAH family.</text>
</comment>
<reference evidence="4" key="1">
    <citation type="submission" date="2017-04" db="EMBL/GenBank/DDBJ databases">
        <authorList>
            <person name="Afonso C.L."/>
            <person name="Miller P.J."/>
            <person name="Scott M.A."/>
            <person name="Spackman E."/>
            <person name="Goraichik I."/>
            <person name="Dimitrov K.M."/>
            <person name="Suarez D.L."/>
            <person name="Swayne D.E."/>
        </authorList>
    </citation>
    <scope>NUCLEOTIDE SEQUENCE</scope>
    <source>
        <strain evidence="4">NZ3</strain>
    </source>
</reference>
<protein>
    <recommendedName>
        <fullName evidence="3">Fumarylacetoacetase-like C-terminal domain-containing protein</fullName>
    </recommendedName>
</protein>
<evidence type="ECO:0000259" key="3">
    <source>
        <dbReference type="Pfam" id="PF01557"/>
    </source>
</evidence>
<dbReference type="PANTHER" id="PTHR42796:SF4">
    <property type="entry name" value="FUMARYLACETOACETATE HYDROLASE DOMAIN-CONTAINING PROTEIN 2A"/>
    <property type="match status" value="1"/>
</dbReference>
<dbReference type="Pfam" id="PF01557">
    <property type="entry name" value="FAA_hydrolase"/>
    <property type="match status" value="1"/>
</dbReference>
<dbReference type="FunFam" id="3.90.850.10:FF:000002">
    <property type="entry name" value="2-hydroxyhepta-2,4-diene-1,7-dioate isomerase"/>
    <property type="match status" value="1"/>
</dbReference>
<dbReference type="GO" id="GO:0016853">
    <property type="term" value="F:isomerase activity"/>
    <property type="evidence" value="ECO:0007669"/>
    <property type="project" value="UniProtKB-ARBA"/>
</dbReference>
<dbReference type="InterPro" id="IPR011234">
    <property type="entry name" value="Fumarylacetoacetase-like_C"/>
</dbReference>
<evidence type="ECO:0000313" key="4">
    <source>
        <dbReference type="EMBL" id="PUA31210.1"/>
    </source>
</evidence>
<feature type="domain" description="Fumarylacetoacetase-like C-terminal" evidence="3">
    <location>
        <begin position="97"/>
        <end position="303"/>
    </location>
</feature>
<dbReference type="PANTHER" id="PTHR42796">
    <property type="entry name" value="FUMARYLACETOACETATE HYDROLASE DOMAIN-CONTAINING PROTEIN 2A-RELATED"/>
    <property type="match status" value="1"/>
</dbReference>
<dbReference type="GO" id="GO:0046872">
    <property type="term" value="F:metal ion binding"/>
    <property type="evidence" value="ECO:0007669"/>
    <property type="project" value="UniProtKB-KW"/>
</dbReference>
<dbReference type="SUPFAM" id="SSF56529">
    <property type="entry name" value="FAH"/>
    <property type="match status" value="1"/>
</dbReference>
<organism evidence="4 5">
    <name type="scientific">Zestosphaera tikiterensis</name>
    <dbReference type="NCBI Taxonomy" id="1973259"/>
    <lineage>
        <taxon>Archaea</taxon>
        <taxon>Thermoproteota</taxon>
        <taxon>Thermoprotei</taxon>
        <taxon>Desulfurococcales</taxon>
        <taxon>Desulfurococcaceae</taxon>
        <taxon>Zestosphaera</taxon>
    </lineage>
</organism>
<dbReference type="InterPro" id="IPR051121">
    <property type="entry name" value="FAH"/>
</dbReference>
<dbReference type="EMBL" id="NBVN01000018">
    <property type="protein sequence ID" value="PUA31210.1"/>
    <property type="molecule type" value="Genomic_DNA"/>
</dbReference>
<accession>A0A2R7Y0Z0</accession>
<keyword evidence="2" id="KW-0479">Metal-binding</keyword>
<dbReference type="GO" id="GO:0019752">
    <property type="term" value="P:carboxylic acid metabolic process"/>
    <property type="evidence" value="ECO:0007669"/>
    <property type="project" value="UniProtKB-ARBA"/>
</dbReference>
<dbReference type="InterPro" id="IPR036663">
    <property type="entry name" value="Fumarylacetoacetase_C_sf"/>
</dbReference>
<gene>
    <name evidence="4" type="ORF">B7O98_09620</name>
</gene>
<dbReference type="AlphaFoldDB" id="A0A2R7Y0Z0"/>
<evidence type="ECO:0000256" key="1">
    <source>
        <dbReference type="ARBA" id="ARBA00010211"/>
    </source>
</evidence>
<name>A0A2R7Y0Z0_9CREN</name>
<sequence length="307" mass="34142">MVVDMRLVMFSPRLKERPRLGVVVGGVIADLTVYYREVFGYEPPSWLYDLGEFLSCGYSRVVVDELIASTSFKVDGVFNYGVDDVVYYPPTSGGQRVFCAAVNYRSHAEETKTPIPSKPYIFMKPRTALVGHKQPIIAPKVSELVDYEVELGVIIGRKGKYLSKEGAREVIAGYTVFNDISFRDWQFPPQGSLGLDWLHGKGMDSSTPAGPYLVTKDEVPDINDLELRLTVNNELRQNSTTHDMIFSVEELISYISQGLALLPGDLIATGTPAGVGHVRRTYLKEGDVVIAEISKVGRLENTVIKER</sequence>
<evidence type="ECO:0000313" key="5">
    <source>
        <dbReference type="Proteomes" id="UP000244093"/>
    </source>
</evidence>